<dbReference type="EMBL" id="MG757197">
    <property type="protein sequence ID" value="AVX48097.1"/>
    <property type="molecule type" value="Genomic_DNA"/>
</dbReference>
<dbReference type="InterPro" id="IPR002942">
    <property type="entry name" value="S4_RNA-bd"/>
</dbReference>
<dbReference type="PANTHER" id="PTHR11831:SF4">
    <property type="entry name" value="SMALL RIBOSOMAL SUBUNIT PROTEIN US4M"/>
    <property type="match status" value="1"/>
</dbReference>
<dbReference type="PROSITE" id="PS50889">
    <property type="entry name" value="S4"/>
    <property type="match status" value="1"/>
</dbReference>
<evidence type="ECO:0000256" key="7">
    <source>
        <dbReference type="ARBA" id="ARBA00023274"/>
    </source>
</evidence>
<evidence type="ECO:0000259" key="13">
    <source>
        <dbReference type="Pfam" id="PF01479"/>
    </source>
</evidence>
<evidence type="ECO:0000313" key="14">
    <source>
        <dbReference type="EMBL" id="AVX48097.1"/>
    </source>
</evidence>
<comment type="function">
    <text evidence="2">One of the primary rRNA binding proteins, it binds directly to 16S rRNA where it nucleates assembly of the body of the 30S subunit.</text>
</comment>
<dbReference type="InterPro" id="IPR036986">
    <property type="entry name" value="S4_RNA-bd_sf"/>
</dbReference>
<geneLocation type="chloroplast" evidence="14"/>
<evidence type="ECO:0000256" key="8">
    <source>
        <dbReference type="ARBA" id="ARBA00025813"/>
    </source>
</evidence>
<dbReference type="PANTHER" id="PTHR11831">
    <property type="entry name" value="30S 40S RIBOSOMAL PROTEIN"/>
    <property type="match status" value="1"/>
</dbReference>
<feature type="domain" description="Small ribosomal subunit protein uS4 N-terminal" evidence="12">
    <location>
        <begin position="2"/>
        <end position="51"/>
    </location>
</feature>
<keyword evidence="6 14" id="KW-0689">Ribosomal protein</keyword>
<evidence type="ECO:0000256" key="11">
    <source>
        <dbReference type="PROSITE-ProRule" id="PRU00182"/>
    </source>
</evidence>
<evidence type="ECO:0000256" key="1">
    <source>
        <dbReference type="ARBA" id="ARBA00003004"/>
    </source>
</evidence>
<dbReference type="GO" id="GO:0042274">
    <property type="term" value="P:ribosomal small subunit biogenesis"/>
    <property type="evidence" value="ECO:0007669"/>
    <property type="project" value="TreeGrafter"/>
</dbReference>
<dbReference type="Gene3D" id="3.10.290.10">
    <property type="entry name" value="RNA-binding S4 domain"/>
    <property type="match status" value="1"/>
</dbReference>
<evidence type="ECO:0000256" key="4">
    <source>
        <dbReference type="ARBA" id="ARBA00022730"/>
    </source>
</evidence>
<evidence type="ECO:0000256" key="2">
    <source>
        <dbReference type="ARBA" id="ARBA00003866"/>
    </source>
</evidence>
<comment type="function">
    <text evidence="1">With S5 and S12 plays an important role in translational accuracy.</text>
</comment>
<sequence>MKKKKSGYHICLEEKQKLRFYYDLTDKQLFRYIDKKKISLMGRILLLLQLLEMRLDRILLKLGISPNIFGTKKIINQGHVIINNYMVNLSTYCCIPGDVINIIIKRKKILIHGFITSIYIYHQIIPKYLTVDFLQYKGIINQIINEKIIDLKIDDLFILEYYYYNAKL</sequence>
<dbReference type="Pfam" id="PF01479">
    <property type="entry name" value="S4"/>
    <property type="match status" value="1"/>
</dbReference>
<dbReference type="GO" id="GO:0015935">
    <property type="term" value="C:small ribosomal subunit"/>
    <property type="evidence" value="ECO:0007669"/>
    <property type="project" value="TreeGrafter"/>
</dbReference>
<evidence type="ECO:0000256" key="9">
    <source>
        <dbReference type="ARBA" id="ARBA00035158"/>
    </source>
</evidence>
<evidence type="ECO:0000259" key="12">
    <source>
        <dbReference type="Pfam" id="PF00163"/>
    </source>
</evidence>
<evidence type="ECO:0000256" key="3">
    <source>
        <dbReference type="ARBA" id="ARBA00007465"/>
    </source>
</evidence>
<dbReference type="SUPFAM" id="SSF55174">
    <property type="entry name" value="Alpha-L RNA-binding motif"/>
    <property type="match status" value="1"/>
</dbReference>
<keyword evidence="14" id="KW-0934">Plastid</keyword>
<keyword evidence="4" id="KW-0699">rRNA-binding</keyword>
<dbReference type="CDD" id="cd00165">
    <property type="entry name" value="S4"/>
    <property type="match status" value="1"/>
</dbReference>
<proteinExistence type="inferred from homology"/>
<dbReference type="GO" id="GO:0019843">
    <property type="term" value="F:rRNA binding"/>
    <property type="evidence" value="ECO:0007669"/>
    <property type="project" value="UniProtKB-KW"/>
</dbReference>
<dbReference type="InterPro" id="IPR022801">
    <property type="entry name" value="Ribosomal_uS4"/>
</dbReference>
<comment type="similarity">
    <text evidence="3">Belongs to the universal ribosomal protein uS4 family.</text>
</comment>
<keyword evidence="7" id="KW-0687">Ribonucleoprotein</keyword>
<keyword evidence="14" id="KW-0150">Chloroplast</keyword>
<evidence type="ECO:0000256" key="6">
    <source>
        <dbReference type="ARBA" id="ARBA00022980"/>
    </source>
</evidence>
<protein>
    <recommendedName>
        <fullName evidence="9">Small ribosomal subunit protein uS4c</fullName>
    </recommendedName>
    <alternativeName>
        <fullName evidence="10">30S ribosomal protein S4, chloroplastic</fullName>
    </alternativeName>
</protein>
<feature type="domain" description="RNA-binding S4" evidence="13">
    <location>
        <begin position="53"/>
        <end position="100"/>
    </location>
</feature>
<evidence type="ECO:0000256" key="10">
    <source>
        <dbReference type="ARBA" id="ARBA00035533"/>
    </source>
</evidence>
<name>A0A2R4PAL7_9LILI</name>
<dbReference type="GO" id="GO:0003735">
    <property type="term" value="F:structural constituent of ribosome"/>
    <property type="evidence" value="ECO:0007669"/>
    <property type="project" value="TreeGrafter"/>
</dbReference>
<dbReference type="Gene3D" id="1.10.1050.10">
    <property type="entry name" value="Ribosomal Protein S4 Delta 41, Chain A, domain 1"/>
    <property type="match status" value="1"/>
</dbReference>
<evidence type="ECO:0000256" key="5">
    <source>
        <dbReference type="ARBA" id="ARBA00022884"/>
    </source>
</evidence>
<gene>
    <name evidence="14" type="primary">rps4</name>
</gene>
<dbReference type="InterPro" id="IPR001912">
    <property type="entry name" value="Ribosomal_uS4_N"/>
</dbReference>
<accession>A0A2R4PAL7</accession>
<organism evidence="14">
    <name type="scientific">Sciaphila thaidanica</name>
    <dbReference type="NCBI Taxonomy" id="2161793"/>
    <lineage>
        <taxon>Eukaryota</taxon>
        <taxon>Viridiplantae</taxon>
        <taxon>Streptophyta</taxon>
        <taxon>Embryophyta</taxon>
        <taxon>Tracheophyta</taxon>
        <taxon>Spermatophyta</taxon>
        <taxon>Magnoliopsida</taxon>
        <taxon>Liliopsida</taxon>
        <taxon>Pandanales</taxon>
        <taxon>Triuridaceae</taxon>
        <taxon>Sciaphila</taxon>
    </lineage>
</organism>
<dbReference type="AlphaFoldDB" id="A0A2R4PAL7"/>
<keyword evidence="5 11" id="KW-0694">RNA-binding</keyword>
<reference evidence="14" key="1">
    <citation type="journal article" date="2018" name="Genome Biol. Evol.">
        <title>Genome Reports: Contracted Genes and Dwarfed Plastome in Mycoheterotrophic Sciaphila thaidanica (Triuridaceae, Pandanales).</title>
        <authorList>
            <person name="Petersen G."/>
            <person name="Zervas A."/>
            <person name="Pedersen H.A.E."/>
            <person name="Seberg O."/>
        </authorList>
    </citation>
    <scope>NUCLEOTIDE SEQUENCE</scope>
</reference>
<dbReference type="Pfam" id="PF00163">
    <property type="entry name" value="Ribosomal_S4"/>
    <property type="match status" value="1"/>
</dbReference>
<comment type="subunit">
    <text evidence="8">Part of the 30S ribosomal subunit. Contacts protein S5. The interaction surface between S4 and S5 is involved in control of translational fidelity.</text>
</comment>